<dbReference type="EMBL" id="JAPDGR010002953">
    <property type="protein sequence ID" value="KAJ2973421.1"/>
    <property type="molecule type" value="Genomic_DNA"/>
</dbReference>
<dbReference type="Proteomes" id="UP001143856">
    <property type="component" value="Unassembled WGS sequence"/>
</dbReference>
<gene>
    <name evidence="1" type="ORF">NUW58_g8942</name>
</gene>
<evidence type="ECO:0000313" key="1">
    <source>
        <dbReference type="EMBL" id="KAJ2973421.1"/>
    </source>
</evidence>
<evidence type="ECO:0000313" key="2">
    <source>
        <dbReference type="Proteomes" id="UP001143856"/>
    </source>
</evidence>
<keyword evidence="2" id="KW-1185">Reference proteome</keyword>
<name>A0ACC1N4K7_9PEZI</name>
<accession>A0ACC1N4K7</accession>
<sequence>MQKKSCSTPAEDYAPLQDSPRQVPQGRPSQAKCGKRQSETHQVQKPFGDKPKKKAKLPDDGDNQGDGDDGSGSNGGGATFTATDAQKKSNCRWACPYCLVFAQMLTIAKFQSCRPPGYLKDRSLWSSRGVILLETILEVRASEAVNNGSIGTVQDFRPTHEQYMEMMREALLVITTESPGITQWVTSVSLEGLRTAVLDHDRTNQQAEAESADSEAVIPSEQTIGSAIPAVPTSHSYAPLSERDRGVAKQRPWGGDDASLQAGAGMASMPTDLDSPSMLTDPSDTPWLEFEDLVNYRHDTFTPPQ</sequence>
<organism evidence="1 2">
    <name type="scientific">Xylaria curta</name>
    <dbReference type="NCBI Taxonomy" id="42375"/>
    <lineage>
        <taxon>Eukaryota</taxon>
        <taxon>Fungi</taxon>
        <taxon>Dikarya</taxon>
        <taxon>Ascomycota</taxon>
        <taxon>Pezizomycotina</taxon>
        <taxon>Sordariomycetes</taxon>
        <taxon>Xylariomycetidae</taxon>
        <taxon>Xylariales</taxon>
        <taxon>Xylariaceae</taxon>
        <taxon>Xylaria</taxon>
    </lineage>
</organism>
<reference evidence="1" key="1">
    <citation type="submission" date="2022-10" db="EMBL/GenBank/DDBJ databases">
        <title>Genome Sequence of Xylaria curta.</title>
        <authorList>
            <person name="Buettner E."/>
        </authorList>
    </citation>
    <scope>NUCLEOTIDE SEQUENCE</scope>
    <source>
        <strain evidence="1">Babe10</strain>
    </source>
</reference>
<proteinExistence type="predicted"/>
<protein>
    <submittedName>
        <fullName evidence="1">Uncharacterized protein</fullName>
    </submittedName>
</protein>
<comment type="caution">
    <text evidence="1">The sequence shown here is derived from an EMBL/GenBank/DDBJ whole genome shotgun (WGS) entry which is preliminary data.</text>
</comment>